<proteinExistence type="predicted"/>
<dbReference type="SUPFAM" id="SSF52540">
    <property type="entry name" value="P-loop containing nucleoside triphosphate hydrolases"/>
    <property type="match status" value="1"/>
</dbReference>
<reference evidence="2" key="1">
    <citation type="journal article" date="2019" name="Int. J. Syst. Evol. Microbiol.">
        <title>The Global Catalogue of Microorganisms (GCM) 10K type strain sequencing project: providing services to taxonomists for standard genome sequencing and annotation.</title>
        <authorList>
            <consortium name="The Broad Institute Genomics Platform"/>
            <consortium name="The Broad Institute Genome Sequencing Center for Infectious Disease"/>
            <person name="Wu L."/>
            <person name="Ma J."/>
        </authorList>
    </citation>
    <scope>NUCLEOTIDE SEQUENCE [LARGE SCALE GENOMIC DNA]</scope>
    <source>
        <strain evidence="2">CCUG 56698</strain>
    </source>
</reference>
<evidence type="ECO:0000313" key="1">
    <source>
        <dbReference type="EMBL" id="MFC7581443.1"/>
    </source>
</evidence>
<protein>
    <submittedName>
        <fullName evidence="1">AAA family ATPase</fullName>
    </submittedName>
</protein>
<accession>A0ABW2SPS1</accession>
<dbReference type="EMBL" id="JBHTEF010000001">
    <property type="protein sequence ID" value="MFC7581443.1"/>
    <property type="molecule type" value="Genomic_DNA"/>
</dbReference>
<dbReference type="Proteomes" id="UP001596527">
    <property type="component" value="Unassembled WGS sequence"/>
</dbReference>
<name>A0ABW2SPS1_9ACTO</name>
<organism evidence="1 2">
    <name type="scientific">Schaalia naturae</name>
    <dbReference type="NCBI Taxonomy" id="635203"/>
    <lineage>
        <taxon>Bacteria</taxon>
        <taxon>Bacillati</taxon>
        <taxon>Actinomycetota</taxon>
        <taxon>Actinomycetes</taxon>
        <taxon>Actinomycetales</taxon>
        <taxon>Actinomycetaceae</taxon>
        <taxon>Schaalia</taxon>
    </lineage>
</organism>
<comment type="caution">
    <text evidence="1">The sequence shown here is derived from an EMBL/GenBank/DDBJ whole genome shotgun (WGS) entry which is preliminary data.</text>
</comment>
<dbReference type="RefSeq" id="WP_380974765.1">
    <property type="nucleotide sequence ID" value="NZ_JBHTEF010000001.1"/>
</dbReference>
<keyword evidence="2" id="KW-1185">Reference proteome</keyword>
<evidence type="ECO:0000313" key="2">
    <source>
        <dbReference type="Proteomes" id="UP001596527"/>
    </source>
</evidence>
<dbReference type="Gene3D" id="3.40.50.300">
    <property type="entry name" value="P-loop containing nucleotide triphosphate hydrolases"/>
    <property type="match status" value="1"/>
</dbReference>
<gene>
    <name evidence="1" type="ORF">ACFQWG_09585</name>
</gene>
<dbReference type="InterPro" id="IPR027417">
    <property type="entry name" value="P-loop_NTPase"/>
</dbReference>
<sequence>MWRAPVVVVDGRSGSGKTQLARRLARMLRAGGLTGIQIARLDDWYPGWDGLSAGTARTERLLLREPAYPEWDWTAGRVRRWVRLDPARPLIVEGAGALTARTRSVADVAVWVDVGPGPLDGEGSPVSAMERKRRALLRDGEAYRPWWDMWAAQELRHISRHRPRALADLEVLD</sequence>